<accession>A0A0L1K9U2</accession>
<reference evidence="2" key="1">
    <citation type="submission" date="2015-02" db="EMBL/GenBank/DDBJ databases">
        <authorList>
            <person name="Chooi Y.-H."/>
        </authorList>
    </citation>
    <scope>NUCLEOTIDE SEQUENCE [LARGE SCALE GENOMIC DNA]</scope>
    <source>
        <strain evidence="2">LAMA 915</strain>
    </source>
</reference>
<sequence length="279" mass="29124">MIASALALLLMQVGPDPTQGSFPGIPEELRNRPQRESVAASPTTLPSSGGKLAECVTLATEDASAASDMAQTWRETAANQLELAQSAHCLGLALVRLDDFDGAQRAFDLATDEVPDGAPAYRARLAAMSGNAAMAQGKPAIAEIAFARASRFAAASADAPLTASIAVDRARALVALDRREEAAAELAQARASDPANGRAWLLSATLSRRLDRLGEAREQIAQAALLAPQDPAVGLEAGVIAALSGREDDARRSFESVLQVAPQSPEATRARSYLEQLAT</sequence>
<dbReference type="STRING" id="1306953.J121_1444"/>
<proteinExistence type="predicted"/>
<dbReference type="SUPFAM" id="SSF48452">
    <property type="entry name" value="TPR-like"/>
    <property type="match status" value="1"/>
</dbReference>
<gene>
    <name evidence="2" type="ORF">J121_1444</name>
</gene>
<evidence type="ECO:0000313" key="3">
    <source>
        <dbReference type="Proteomes" id="UP000037446"/>
    </source>
</evidence>
<dbReference type="Gene3D" id="1.25.40.10">
    <property type="entry name" value="Tetratricopeptide repeat domain"/>
    <property type="match status" value="1"/>
</dbReference>
<dbReference type="Pfam" id="PF13432">
    <property type="entry name" value="TPR_16"/>
    <property type="match status" value="1"/>
</dbReference>
<dbReference type="AlphaFoldDB" id="A0A0L1K9U2"/>
<dbReference type="RefSeq" id="WP_050601579.1">
    <property type="nucleotide sequence ID" value="NZ_JYNE01000028.1"/>
</dbReference>
<name>A0A0L1K9U2_9SPHN</name>
<dbReference type="EMBL" id="JYNE01000028">
    <property type="protein sequence ID" value="KNH00820.1"/>
    <property type="molecule type" value="Genomic_DNA"/>
</dbReference>
<comment type="caution">
    <text evidence="2">The sequence shown here is derived from an EMBL/GenBank/DDBJ whole genome shotgun (WGS) entry which is preliminary data.</text>
</comment>
<dbReference type="Proteomes" id="UP000037446">
    <property type="component" value="Unassembled WGS sequence"/>
</dbReference>
<evidence type="ECO:0000313" key="2">
    <source>
        <dbReference type="EMBL" id="KNH00820.1"/>
    </source>
</evidence>
<dbReference type="InterPro" id="IPR011990">
    <property type="entry name" value="TPR-like_helical_dom_sf"/>
</dbReference>
<protein>
    <submittedName>
        <fullName evidence="2">Tetratricopeptide tpr4</fullName>
    </submittedName>
</protein>
<dbReference type="PATRIC" id="fig|1306953.7.peg.1484"/>
<feature type="region of interest" description="Disordered" evidence="1">
    <location>
        <begin position="17"/>
        <end position="50"/>
    </location>
</feature>
<organism evidence="2 3">
    <name type="scientific">Qipengyuania citrea LAMA 915</name>
    <dbReference type="NCBI Taxonomy" id="1306953"/>
    <lineage>
        <taxon>Bacteria</taxon>
        <taxon>Pseudomonadati</taxon>
        <taxon>Pseudomonadota</taxon>
        <taxon>Alphaproteobacteria</taxon>
        <taxon>Sphingomonadales</taxon>
        <taxon>Erythrobacteraceae</taxon>
        <taxon>Qipengyuania</taxon>
    </lineage>
</organism>
<evidence type="ECO:0000256" key="1">
    <source>
        <dbReference type="SAM" id="MobiDB-lite"/>
    </source>
</evidence>